<dbReference type="WBParaSite" id="nRc.2.0.1.t22901-RA">
    <property type="protein sequence ID" value="nRc.2.0.1.t22901-RA"/>
    <property type="gene ID" value="nRc.2.0.1.g22901"/>
</dbReference>
<dbReference type="PANTHER" id="PTHR33064:SF37">
    <property type="entry name" value="RIBONUCLEASE H"/>
    <property type="match status" value="1"/>
</dbReference>
<dbReference type="AlphaFoldDB" id="A0A915JB69"/>
<evidence type="ECO:0000313" key="3">
    <source>
        <dbReference type="WBParaSite" id="nRc.2.0.1.t22901-RA"/>
    </source>
</evidence>
<dbReference type="InterPro" id="IPR043502">
    <property type="entry name" value="DNA/RNA_pol_sf"/>
</dbReference>
<accession>A0A915JB69</accession>
<dbReference type="Gene3D" id="3.30.70.270">
    <property type="match status" value="1"/>
</dbReference>
<dbReference type="EC" id="2.7.7.49" evidence="1"/>
<dbReference type="GO" id="GO:0003964">
    <property type="term" value="F:RNA-directed DNA polymerase activity"/>
    <property type="evidence" value="ECO:0007669"/>
    <property type="project" value="UniProtKB-EC"/>
</dbReference>
<evidence type="ECO:0000313" key="2">
    <source>
        <dbReference type="Proteomes" id="UP000887565"/>
    </source>
</evidence>
<dbReference type="Proteomes" id="UP000887565">
    <property type="component" value="Unplaced"/>
</dbReference>
<proteinExistence type="predicted"/>
<organism evidence="2 3">
    <name type="scientific">Romanomermis culicivorax</name>
    <name type="common">Nematode worm</name>
    <dbReference type="NCBI Taxonomy" id="13658"/>
    <lineage>
        <taxon>Eukaryota</taxon>
        <taxon>Metazoa</taxon>
        <taxon>Ecdysozoa</taxon>
        <taxon>Nematoda</taxon>
        <taxon>Enoplea</taxon>
        <taxon>Dorylaimia</taxon>
        <taxon>Mermithida</taxon>
        <taxon>Mermithoidea</taxon>
        <taxon>Mermithidae</taxon>
        <taxon>Romanomermis</taxon>
    </lineage>
</organism>
<reference evidence="3" key="1">
    <citation type="submission" date="2022-11" db="UniProtKB">
        <authorList>
            <consortium name="WormBaseParasite"/>
        </authorList>
    </citation>
    <scope>IDENTIFICATION</scope>
</reference>
<keyword evidence="2" id="KW-1185">Reference proteome</keyword>
<evidence type="ECO:0000256" key="1">
    <source>
        <dbReference type="ARBA" id="ARBA00012493"/>
    </source>
</evidence>
<dbReference type="SUPFAM" id="SSF56672">
    <property type="entry name" value="DNA/RNA polymerases"/>
    <property type="match status" value="1"/>
</dbReference>
<protein>
    <recommendedName>
        <fullName evidence="1">RNA-directed DNA polymerase</fullName>
        <ecNumber evidence="1">2.7.7.49</ecNumber>
    </recommendedName>
</protein>
<dbReference type="PANTHER" id="PTHR33064">
    <property type="entry name" value="POL PROTEIN"/>
    <property type="match status" value="1"/>
</dbReference>
<dbReference type="InterPro" id="IPR043128">
    <property type="entry name" value="Rev_trsase/Diguanyl_cyclase"/>
</dbReference>
<name>A0A915JB69_ROMCU</name>
<sequence length="168" mass="19486">MMAQINTATTDKFYFAIREMFEQTTPQAVAFYRLRTCRQQRDETATEFLSRLRTLQAECKYENFNANVDLAYTLAQNCYSPEPDPSSLDAIRKGRIPKSITDVQSFLGSINYLREFLRHLADHTEPLQQLTGRSEQSKFEWNDQSTAAFEKLKSLLMNDLRLAILDPN</sequence>
<dbReference type="InterPro" id="IPR051320">
    <property type="entry name" value="Viral_Replic_Matur_Polypro"/>
</dbReference>
<dbReference type="FunFam" id="3.30.70.270:FF:000020">
    <property type="entry name" value="Transposon Tf2-6 polyprotein-like Protein"/>
    <property type="match status" value="1"/>
</dbReference>